<dbReference type="Proteomes" id="UP000193411">
    <property type="component" value="Unassembled WGS sequence"/>
</dbReference>
<evidence type="ECO:0000256" key="1">
    <source>
        <dbReference type="SAM" id="MobiDB-lite"/>
    </source>
</evidence>
<comment type="caution">
    <text evidence="2">The sequence shown here is derived from an EMBL/GenBank/DDBJ whole genome shotgun (WGS) entry which is preliminary data.</text>
</comment>
<reference evidence="2 3" key="1">
    <citation type="submission" date="2016-07" db="EMBL/GenBank/DDBJ databases">
        <title>Pervasive Adenine N6-methylation of Active Genes in Fungi.</title>
        <authorList>
            <consortium name="DOE Joint Genome Institute"/>
            <person name="Mondo S.J."/>
            <person name="Dannebaum R.O."/>
            <person name="Kuo R.C."/>
            <person name="Labutti K."/>
            <person name="Haridas S."/>
            <person name="Kuo A."/>
            <person name="Salamov A."/>
            <person name="Ahrendt S.R."/>
            <person name="Lipzen A."/>
            <person name="Sullivan W."/>
            <person name="Andreopoulos W.B."/>
            <person name="Clum A."/>
            <person name="Lindquist E."/>
            <person name="Daum C."/>
            <person name="Ramamoorthy G.K."/>
            <person name="Gryganskyi A."/>
            <person name="Culley D."/>
            <person name="Magnuson J.K."/>
            <person name="James T.Y."/>
            <person name="O'Malley M.A."/>
            <person name="Stajich J.E."/>
            <person name="Spatafora J.W."/>
            <person name="Visel A."/>
            <person name="Grigoriev I.V."/>
        </authorList>
    </citation>
    <scope>NUCLEOTIDE SEQUENCE [LARGE SCALE GENOMIC DNA]</scope>
    <source>
        <strain evidence="2 3">PL171</strain>
    </source>
</reference>
<evidence type="ECO:0000313" key="2">
    <source>
        <dbReference type="EMBL" id="ORZ39195.1"/>
    </source>
</evidence>
<dbReference type="AlphaFoldDB" id="A0A1Y2HX42"/>
<evidence type="ECO:0000313" key="3">
    <source>
        <dbReference type="Proteomes" id="UP000193411"/>
    </source>
</evidence>
<feature type="region of interest" description="Disordered" evidence="1">
    <location>
        <begin position="119"/>
        <end position="217"/>
    </location>
</feature>
<keyword evidence="3" id="KW-1185">Reference proteome</keyword>
<sequence>MPYQRLDIHRVSRSRQVVQKDIIHGRATESYSVLRRDFVLIRNNLDQSFRVFQPFIFLNFATGPNQSHRVAYGQLYQRISEDVTTARLPRIVKSGPLCVVPIESIHSAAHAVPEFALANSPPIASDPKPPAPPPPSQPPGAAVGAAENDPSPLNEAPGASSTGPLDTDSMRQLQDVESSAAQPRKNKRKASESQSASTNGGPKKKKKTQPKSQRAADGTTYAGYQFDCWLLNIYASAEVYLFQSLPWFDYWLY</sequence>
<name>A0A1Y2HX42_9FUNG</name>
<feature type="compositionally biased region" description="Pro residues" evidence="1">
    <location>
        <begin position="127"/>
        <end position="138"/>
    </location>
</feature>
<dbReference type="EMBL" id="MCFL01000006">
    <property type="protein sequence ID" value="ORZ39195.1"/>
    <property type="molecule type" value="Genomic_DNA"/>
</dbReference>
<accession>A0A1Y2HX42</accession>
<feature type="compositionally biased region" description="Polar residues" evidence="1">
    <location>
        <begin position="159"/>
        <end position="181"/>
    </location>
</feature>
<gene>
    <name evidence="2" type="ORF">BCR44DRAFT_41239</name>
</gene>
<protein>
    <submittedName>
        <fullName evidence="2">Uncharacterized protein</fullName>
    </submittedName>
</protein>
<proteinExistence type="predicted"/>
<organism evidence="2 3">
    <name type="scientific">Catenaria anguillulae PL171</name>
    <dbReference type="NCBI Taxonomy" id="765915"/>
    <lineage>
        <taxon>Eukaryota</taxon>
        <taxon>Fungi</taxon>
        <taxon>Fungi incertae sedis</taxon>
        <taxon>Blastocladiomycota</taxon>
        <taxon>Blastocladiomycetes</taxon>
        <taxon>Blastocladiales</taxon>
        <taxon>Catenariaceae</taxon>
        <taxon>Catenaria</taxon>
    </lineage>
</organism>